<gene>
    <name evidence="1" type="ordered locus">MHF_1462</name>
</gene>
<evidence type="ECO:0000313" key="2">
    <source>
        <dbReference type="Proteomes" id="UP000007952"/>
    </source>
</evidence>
<accession>F6FGY7</accession>
<name>F6FGY7_MYCHI</name>
<dbReference type="Proteomes" id="UP000007952">
    <property type="component" value="Chromosome"/>
</dbReference>
<proteinExistence type="predicted"/>
<dbReference type="KEGG" id="mhf:MHF_1462"/>
<dbReference type="HOGENOM" id="CLU_087258_1_0_14"/>
<reference evidence="1 2" key="1">
    <citation type="journal article" date="2011" name="J. Bacteriol.">
        <title>Complete genome sequences of two hemotropic Mycoplasmas, Mycoplasma haemofelis strain Ohio2 and Mycoplasma suis strain Illinois.</title>
        <authorList>
            <person name="Messick J.B."/>
            <person name="Santos A.P."/>
            <person name="Guimaraes A.M."/>
        </authorList>
    </citation>
    <scope>NUCLEOTIDE SEQUENCE [LARGE SCALE GENOMIC DNA]</scope>
    <source>
        <strain evidence="1 2">Ohio2</strain>
    </source>
</reference>
<organism evidence="1 2">
    <name type="scientific">Mycoplasma haemofelis (strain Ohio2)</name>
    <dbReference type="NCBI Taxonomy" id="859194"/>
    <lineage>
        <taxon>Bacteria</taxon>
        <taxon>Bacillati</taxon>
        <taxon>Mycoplasmatota</taxon>
        <taxon>Mollicutes</taxon>
        <taxon>Mycoplasmataceae</taxon>
        <taxon>Mycoplasma</taxon>
    </lineage>
</organism>
<dbReference type="EMBL" id="CP002808">
    <property type="protein sequence ID" value="AEG73696.1"/>
    <property type="molecule type" value="Genomic_DNA"/>
</dbReference>
<dbReference type="STRING" id="859194.MHF_1462"/>
<evidence type="ECO:0000313" key="1">
    <source>
        <dbReference type="EMBL" id="AEG73696.1"/>
    </source>
</evidence>
<sequence length="213" mass="23764">MDAKLLSIPAAVTGGAGSIYLGYQYLPIGNQKVSIKSKLGDLLLKFDEGFTEKWKVRATLVSSKEDLPDSLKKLRTSSDNKTISDANIKKWCQEQIESEFTSETDPLFISIRDYCTFNNKDKLGSKAISEELTGNNIQQTGKWTKANQKLTSAQETDMRTVMKDIKAKLAATAGTAKDDKALRTWCEGIYLAYFKGDKDADFRDAKIYCVESQ</sequence>
<dbReference type="AlphaFoldDB" id="F6FGY7"/>
<reference key="2">
    <citation type="submission" date="2011-05" db="EMBL/GenBank/DDBJ databases">
        <title>The Genome of Mycoplasma haemofelis Strain Ohio2, a pathogenic hemoplasma of the cat.</title>
        <authorList>
            <person name="Santos A.P."/>
            <person name="Guimaraes A.M.S."/>
            <person name="SanMiguel P.J."/>
            <person name="Martin S.W."/>
            <person name="Messick J.B."/>
        </authorList>
    </citation>
    <scope>NUCLEOTIDE SEQUENCE</scope>
    <source>
        <strain>Ohio2</strain>
    </source>
</reference>
<protein>
    <submittedName>
        <fullName evidence="1">Uncharacterized protein</fullName>
    </submittedName>
</protein>
<dbReference type="BioCyc" id="MHAE859194:G1GR7-1457-MONOMER"/>